<reference evidence="1 2" key="1">
    <citation type="submission" date="2015-09" db="EMBL/GenBank/DDBJ databases">
        <title>Draft genome sequence of Kouleothrix aurantiaca JCM 19913.</title>
        <authorList>
            <person name="Hemp J."/>
        </authorList>
    </citation>
    <scope>NUCLEOTIDE SEQUENCE [LARGE SCALE GENOMIC DNA]</scope>
    <source>
        <strain evidence="1 2">COM-B</strain>
    </source>
</reference>
<evidence type="ECO:0000313" key="1">
    <source>
        <dbReference type="EMBL" id="KPV53225.1"/>
    </source>
</evidence>
<organism evidence="1 2">
    <name type="scientific">Kouleothrix aurantiaca</name>
    <dbReference type="NCBI Taxonomy" id="186479"/>
    <lineage>
        <taxon>Bacteria</taxon>
        <taxon>Bacillati</taxon>
        <taxon>Chloroflexota</taxon>
        <taxon>Chloroflexia</taxon>
        <taxon>Chloroflexales</taxon>
        <taxon>Roseiflexineae</taxon>
        <taxon>Roseiflexaceae</taxon>
        <taxon>Kouleothrix</taxon>
    </lineage>
</organism>
<comment type="caution">
    <text evidence="1">The sequence shown here is derived from an EMBL/GenBank/DDBJ whole genome shotgun (WGS) entry which is preliminary data.</text>
</comment>
<accession>A0A0P9F9C1</accession>
<proteinExistence type="predicted"/>
<sequence>MQLLTEHFDELMTRVRQGRELGHASFEPVYYLIFHPRQILDVKRALPAWTARLLNDGWDVQRFSIAEQVAALLEASPRHALWLTADRKAPLDWEKTNKALATAVTTGDDTLHGRLKARLEQLKDNRRAIMLVTDLEALHPYTRIGAIETLLYGSFSIPTIFFYPGERTGKTRLKFLGFYPEDGNYRSVHVGG</sequence>
<evidence type="ECO:0000313" key="2">
    <source>
        <dbReference type="Proteomes" id="UP000050509"/>
    </source>
</evidence>
<dbReference type="Pfam" id="PF08747">
    <property type="entry name" value="BrxB"/>
    <property type="match status" value="1"/>
</dbReference>
<protein>
    <recommendedName>
        <fullName evidence="3">DUF1788 domain-containing protein</fullName>
    </recommendedName>
</protein>
<dbReference type="PATRIC" id="fig|186479.3.peg.6454"/>
<evidence type="ECO:0008006" key="3">
    <source>
        <dbReference type="Google" id="ProtNLM"/>
    </source>
</evidence>
<dbReference type="Proteomes" id="UP000050509">
    <property type="component" value="Unassembled WGS sequence"/>
</dbReference>
<dbReference type="InterPro" id="IPR014858">
    <property type="entry name" value="BrxB"/>
</dbReference>
<name>A0A0P9F9C1_9CHLR</name>
<dbReference type="AlphaFoldDB" id="A0A0P9F9C1"/>
<gene>
    <name evidence="1" type="ORF">SE17_10875</name>
</gene>
<dbReference type="EMBL" id="LJCR01000309">
    <property type="protein sequence ID" value="KPV53225.1"/>
    <property type="molecule type" value="Genomic_DNA"/>
</dbReference>
<keyword evidence="2" id="KW-1185">Reference proteome</keyword>